<dbReference type="PROSITE" id="PS50089">
    <property type="entry name" value="ZF_RING_2"/>
    <property type="match status" value="1"/>
</dbReference>
<evidence type="ECO:0000259" key="5">
    <source>
        <dbReference type="PROSITE" id="PS50089"/>
    </source>
</evidence>
<dbReference type="OrthoDB" id="654191at2759"/>
<dbReference type="InterPro" id="IPR001841">
    <property type="entry name" value="Znf_RING"/>
</dbReference>
<keyword evidence="7" id="KW-1185">Reference proteome</keyword>
<dbReference type="GO" id="GO:0008270">
    <property type="term" value="F:zinc ion binding"/>
    <property type="evidence" value="ECO:0007669"/>
    <property type="project" value="UniProtKB-KW"/>
</dbReference>
<name>A0A1R2AZ69_9CILI</name>
<accession>A0A1R2AZ69</accession>
<gene>
    <name evidence="6" type="ORF">SteCoe_32359</name>
</gene>
<keyword evidence="3" id="KW-0862">Zinc</keyword>
<organism evidence="6 7">
    <name type="scientific">Stentor coeruleus</name>
    <dbReference type="NCBI Taxonomy" id="5963"/>
    <lineage>
        <taxon>Eukaryota</taxon>
        <taxon>Sar</taxon>
        <taxon>Alveolata</taxon>
        <taxon>Ciliophora</taxon>
        <taxon>Postciliodesmatophora</taxon>
        <taxon>Heterotrichea</taxon>
        <taxon>Heterotrichida</taxon>
        <taxon>Stentoridae</taxon>
        <taxon>Stentor</taxon>
    </lineage>
</organism>
<evidence type="ECO:0000256" key="3">
    <source>
        <dbReference type="ARBA" id="ARBA00022833"/>
    </source>
</evidence>
<dbReference type="AlphaFoldDB" id="A0A1R2AZ69"/>
<evidence type="ECO:0000313" key="7">
    <source>
        <dbReference type="Proteomes" id="UP000187209"/>
    </source>
</evidence>
<sequence length="373" mass="44038">MQDLCCKYCLNKYTLENKPLMIKCTHCLCKRCMIYLNENYQNKCFWCGKDVSYSPECLRVHQITYNKLLIKNQKLCRTHAMVFTHISKITLVEYCERCLQEGNINFDEIEDIINKENVTQNYIEKKTQMINKLIEAYEENINAINRLEEFYKKIDNAKKIHEALISGIQQETLIDKIALIKNFDLFKFQEGTELEDKLAILDKQKTESAYLLAVSSVGISREKRLINWNNDNGVWLGNTLYRNEVLNDRVFLEFTFQGNSPLKITSVGLGMSYSQESFLYYYQIRFREVGGIKKDFLLEKNVDKVDNRITTEFSLGDEGYTLNPRRKYNIETVYEGLNFYSVLVDSGILFHQMPIFKFEPNFQMSMILYMKFK</sequence>
<dbReference type="EMBL" id="MPUH01001154">
    <property type="protein sequence ID" value="OMJ69819.1"/>
    <property type="molecule type" value="Genomic_DNA"/>
</dbReference>
<evidence type="ECO:0000256" key="1">
    <source>
        <dbReference type="ARBA" id="ARBA00022723"/>
    </source>
</evidence>
<protein>
    <recommendedName>
        <fullName evidence="5">RING-type domain-containing protein</fullName>
    </recommendedName>
</protein>
<dbReference type="InterPro" id="IPR017907">
    <property type="entry name" value="Znf_RING_CS"/>
</dbReference>
<keyword evidence="1" id="KW-0479">Metal-binding</keyword>
<reference evidence="6 7" key="1">
    <citation type="submission" date="2016-11" db="EMBL/GenBank/DDBJ databases">
        <title>The macronuclear genome of Stentor coeruleus: a giant cell with tiny introns.</title>
        <authorList>
            <person name="Slabodnick M."/>
            <person name="Ruby J.G."/>
            <person name="Reiff S.B."/>
            <person name="Swart E.C."/>
            <person name="Gosai S."/>
            <person name="Prabakaran S."/>
            <person name="Witkowska E."/>
            <person name="Larue G.E."/>
            <person name="Fisher S."/>
            <person name="Freeman R.M."/>
            <person name="Gunawardena J."/>
            <person name="Chu W."/>
            <person name="Stover N.A."/>
            <person name="Gregory B.D."/>
            <person name="Nowacki M."/>
            <person name="Derisi J."/>
            <person name="Roy S.W."/>
            <person name="Marshall W.F."/>
            <person name="Sood P."/>
        </authorList>
    </citation>
    <scope>NUCLEOTIDE SEQUENCE [LARGE SCALE GENOMIC DNA]</scope>
    <source>
        <strain evidence="6">WM001</strain>
    </source>
</reference>
<evidence type="ECO:0000256" key="2">
    <source>
        <dbReference type="ARBA" id="ARBA00022771"/>
    </source>
</evidence>
<evidence type="ECO:0000256" key="4">
    <source>
        <dbReference type="PROSITE-ProRule" id="PRU00175"/>
    </source>
</evidence>
<dbReference type="PROSITE" id="PS00518">
    <property type="entry name" value="ZF_RING_1"/>
    <property type="match status" value="1"/>
</dbReference>
<evidence type="ECO:0000313" key="6">
    <source>
        <dbReference type="EMBL" id="OMJ69819.1"/>
    </source>
</evidence>
<feature type="domain" description="RING-type" evidence="5">
    <location>
        <begin position="6"/>
        <end position="47"/>
    </location>
</feature>
<proteinExistence type="predicted"/>
<dbReference type="Proteomes" id="UP000187209">
    <property type="component" value="Unassembled WGS sequence"/>
</dbReference>
<keyword evidence="2 4" id="KW-0863">Zinc-finger</keyword>
<comment type="caution">
    <text evidence="6">The sequence shown here is derived from an EMBL/GenBank/DDBJ whole genome shotgun (WGS) entry which is preliminary data.</text>
</comment>